<dbReference type="GO" id="GO:0006310">
    <property type="term" value="P:DNA recombination"/>
    <property type="evidence" value="ECO:0007669"/>
    <property type="project" value="UniProtKB-KW"/>
</dbReference>
<dbReference type="PANTHER" id="PTHR30349">
    <property type="entry name" value="PHAGE INTEGRASE-RELATED"/>
    <property type="match status" value="1"/>
</dbReference>
<evidence type="ECO:0000259" key="3">
    <source>
        <dbReference type="PROSITE" id="PS51898"/>
    </source>
</evidence>
<dbReference type="InterPro" id="IPR050090">
    <property type="entry name" value="Tyrosine_recombinase_XerCD"/>
</dbReference>
<dbReference type="Gene3D" id="1.10.443.10">
    <property type="entry name" value="Intergrase catalytic core"/>
    <property type="match status" value="1"/>
</dbReference>
<dbReference type="KEGG" id="mlut:JET14_09545"/>
<keyword evidence="1" id="KW-0229">DNA integration</keyword>
<proteinExistence type="predicted"/>
<name>A0A7T7HP43_9HYPH</name>
<evidence type="ECO:0000256" key="2">
    <source>
        <dbReference type="ARBA" id="ARBA00023172"/>
    </source>
</evidence>
<dbReference type="SUPFAM" id="SSF56349">
    <property type="entry name" value="DNA breaking-rejoining enzymes"/>
    <property type="match status" value="1"/>
</dbReference>
<dbReference type="Proteomes" id="UP000596083">
    <property type="component" value="Chromosome"/>
</dbReference>
<sequence>MNNACEMRLYDESNDRLYINPAERQRLIEAAEQTADLQAGTLCLTLLYTGCRISEALELTVFSVQPESRLISVRCLKKRKRHVIREIPVPPALIARLEQVHSVSLRQKTDTQNPWLWASHGSRINRSTAYRWVKQVMQEAGIAGRHASPKGLRHGYGIHAIRSGIPLHMLRKWMGHASMTTTAIYASAIGREEIELADRMW</sequence>
<organism evidence="4 5">
    <name type="scientific">Martelella lutilitoris</name>
    <dbReference type="NCBI Taxonomy" id="2583532"/>
    <lineage>
        <taxon>Bacteria</taxon>
        <taxon>Pseudomonadati</taxon>
        <taxon>Pseudomonadota</taxon>
        <taxon>Alphaproteobacteria</taxon>
        <taxon>Hyphomicrobiales</taxon>
        <taxon>Aurantimonadaceae</taxon>
        <taxon>Martelella</taxon>
    </lineage>
</organism>
<dbReference type="InterPro" id="IPR002104">
    <property type="entry name" value="Integrase_catalytic"/>
</dbReference>
<dbReference type="EMBL" id="CP066786">
    <property type="protein sequence ID" value="QQM32623.1"/>
    <property type="molecule type" value="Genomic_DNA"/>
</dbReference>
<dbReference type="AlphaFoldDB" id="A0A7T7HP43"/>
<dbReference type="GO" id="GO:0003677">
    <property type="term" value="F:DNA binding"/>
    <property type="evidence" value="ECO:0007669"/>
    <property type="project" value="InterPro"/>
</dbReference>
<protein>
    <submittedName>
        <fullName evidence="4">Site-specific integrase</fullName>
    </submittedName>
</protein>
<dbReference type="PROSITE" id="PS51898">
    <property type="entry name" value="TYR_RECOMBINASE"/>
    <property type="match status" value="1"/>
</dbReference>
<evidence type="ECO:0000313" key="4">
    <source>
        <dbReference type="EMBL" id="QQM32623.1"/>
    </source>
</evidence>
<keyword evidence="2" id="KW-0233">DNA recombination</keyword>
<dbReference type="GO" id="GO:0015074">
    <property type="term" value="P:DNA integration"/>
    <property type="evidence" value="ECO:0007669"/>
    <property type="project" value="UniProtKB-KW"/>
</dbReference>
<feature type="domain" description="Tyr recombinase" evidence="3">
    <location>
        <begin position="14"/>
        <end position="198"/>
    </location>
</feature>
<accession>A0A7T7HP43</accession>
<evidence type="ECO:0000256" key="1">
    <source>
        <dbReference type="ARBA" id="ARBA00022908"/>
    </source>
</evidence>
<dbReference type="CDD" id="cd00397">
    <property type="entry name" value="DNA_BRE_C"/>
    <property type="match status" value="1"/>
</dbReference>
<reference evidence="4 5" key="1">
    <citation type="submission" date="2020-12" db="EMBL/GenBank/DDBJ databases">
        <authorList>
            <person name="Zheng R.K."/>
            <person name="Sun C.M."/>
        </authorList>
    </citation>
    <scope>NUCLEOTIDE SEQUENCE [LARGE SCALE GENOMIC DNA]</scope>
    <source>
        <strain evidence="4 5">ZRK001</strain>
    </source>
</reference>
<evidence type="ECO:0000313" key="5">
    <source>
        <dbReference type="Proteomes" id="UP000596083"/>
    </source>
</evidence>
<dbReference type="PANTHER" id="PTHR30349:SF64">
    <property type="entry name" value="PROPHAGE INTEGRASE INTD-RELATED"/>
    <property type="match status" value="1"/>
</dbReference>
<dbReference type="InterPro" id="IPR011010">
    <property type="entry name" value="DNA_brk_join_enz"/>
</dbReference>
<dbReference type="InterPro" id="IPR013762">
    <property type="entry name" value="Integrase-like_cat_sf"/>
</dbReference>
<gene>
    <name evidence="4" type="ORF">JET14_09545</name>
</gene>
<dbReference type="Pfam" id="PF00589">
    <property type="entry name" value="Phage_integrase"/>
    <property type="match status" value="1"/>
</dbReference>